<evidence type="ECO:0000313" key="1">
    <source>
        <dbReference type="EMBL" id="OLA39334.1"/>
    </source>
</evidence>
<sequence length="123" mass="13634">MVNVGRVVRSKRLGCQRITVKRYAASWHDGAYGRDEDNPIVLQVAAIVTVAQPKDLQLLPEGDRVTGAMKFLTNVELHATNGEAISDELEWRGARYKILTVTPDIDYGFYRSIGTRLDGDSVG</sequence>
<dbReference type="STRING" id="626940.BHW43_00090"/>
<evidence type="ECO:0000313" key="2">
    <source>
        <dbReference type="Proteomes" id="UP000186777"/>
    </source>
</evidence>
<protein>
    <recommendedName>
        <fullName evidence="3">Head-tail adaptor protein</fullName>
    </recommendedName>
</protein>
<comment type="caution">
    <text evidence="1">The sequence shown here is derived from an EMBL/GenBank/DDBJ whole genome shotgun (WGS) entry which is preliminary data.</text>
</comment>
<proteinExistence type="predicted"/>
<reference evidence="1 2" key="1">
    <citation type="journal article" date="2016" name="Nat. Biotechnol.">
        <title>Measurement of bacterial replication rates in microbial communities.</title>
        <authorList>
            <person name="Brown C.T."/>
            <person name="Olm M.R."/>
            <person name="Thomas B.C."/>
            <person name="Banfield J.F."/>
        </authorList>
    </citation>
    <scope>NUCLEOTIDE SEQUENCE [LARGE SCALE GENOMIC DNA]</scope>
    <source>
        <strain evidence="1">46_33</strain>
    </source>
</reference>
<evidence type="ECO:0008006" key="3">
    <source>
        <dbReference type="Google" id="ProtNLM"/>
    </source>
</evidence>
<dbReference type="EMBL" id="MNTG01000001">
    <property type="protein sequence ID" value="OLA39334.1"/>
    <property type="molecule type" value="Genomic_DNA"/>
</dbReference>
<gene>
    <name evidence="1" type="ORF">BHW43_00090</name>
</gene>
<name>A0A1Q6RAD4_9FIRM</name>
<organism evidence="1 2">
    <name type="scientific">Phascolarctobacterium succinatutens</name>
    <dbReference type="NCBI Taxonomy" id="626940"/>
    <lineage>
        <taxon>Bacteria</taxon>
        <taxon>Bacillati</taxon>
        <taxon>Bacillota</taxon>
        <taxon>Negativicutes</taxon>
        <taxon>Acidaminococcales</taxon>
        <taxon>Acidaminococcaceae</taxon>
        <taxon>Phascolarctobacterium</taxon>
    </lineage>
</organism>
<dbReference type="RefSeq" id="WP_303679036.1">
    <property type="nucleotide sequence ID" value="NZ_MNTG01000001.1"/>
</dbReference>
<dbReference type="Proteomes" id="UP000186777">
    <property type="component" value="Unassembled WGS sequence"/>
</dbReference>
<dbReference type="AlphaFoldDB" id="A0A1Q6RAD4"/>
<accession>A0A1Q6RAD4</accession>